<dbReference type="EMBL" id="BDGU01000116">
    <property type="protein sequence ID" value="GAW02808.1"/>
    <property type="molecule type" value="Genomic_DNA"/>
</dbReference>
<feature type="compositionally biased region" description="Basic and acidic residues" evidence="2">
    <location>
        <begin position="258"/>
        <end position="272"/>
    </location>
</feature>
<protein>
    <submittedName>
        <fullName evidence="3">Male barren-3 protein</fullName>
    </submittedName>
</protein>
<feature type="region of interest" description="Disordered" evidence="2">
    <location>
        <begin position="258"/>
        <end position="286"/>
    </location>
</feature>
<reference evidence="3 4" key="2">
    <citation type="submission" date="2017-02" db="EMBL/GenBank/DDBJ databases">
        <title>A genome survey and senescence transcriptome analysis in Lentinula edodes.</title>
        <authorList>
            <person name="Sakamoto Y."/>
            <person name="Nakade K."/>
            <person name="Sato S."/>
            <person name="Yoshida Y."/>
            <person name="Miyazaki K."/>
            <person name="Natsume S."/>
            <person name="Konno N."/>
        </authorList>
    </citation>
    <scope>NUCLEOTIDE SEQUENCE [LARGE SCALE GENOMIC DNA]</scope>
    <source>
        <strain evidence="3 4">NBRC 111202</strain>
    </source>
</reference>
<feature type="coiled-coil region" evidence="1">
    <location>
        <begin position="794"/>
        <end position="856"/>
    </location>
</feature>
<feature type="coiled-coil region" evidence="1">
    <location>
        <begin position="75"/>
        <end position="102"/>
    </location>
</feature>
<keyword evidence="1" id="KW-0175">Coiled coil</keyword>
<feature type="region of interest" description="Disordered" evidence="2">
    <location>
        <begin position="137"/>
        <end position="216"/>
    </location>
</feature>
<dbReference type="Proteomes" id="UP000188533">
    <property type="component" value="Unassembled WGS sequence"/>
</dbReference>
<dbReference type="AlphaFoldDB" id="A0A1Q3E6G1"/>
<evidence type="ECO:0000313" key="3">
    <source>
        <dbReference type="EMBL" id="GAW02808.1"/>
    </source>
</evidence>
<dbReference type="PANTHER" id="PTHR34707:SF1">
    <property type="entry name" value="VIMENTIN-TYPE INTERMEDIATE FILAMENT-ASSOCIATED COILED-COIL PROTEIN"/>
    <property type="match status" value="1"/>
</dbReference>
<reference evidence="3 4" key="1">
    <citation type="submission" date="2016-08" db="EMBL/GenBank/DDBJ databases">
        <authorList>
            <consortium name="Lentinula edodes genome sequencing consortium"/>
            <person name="Sakamoto Y."/>
            <person name="Nakade K."/>
            <person name="Sato S."/>
            <person name="Yoshida Y."/>
            <person name="Miyazaki K."/>
            <person name="Natsume S."/>
            <person name="Konno N."/>
        </authorList>
    </citation>
    <scope>NUCLEOTIDE SEQUENCE [LARGE SCALE GENOMIC DNA]</scope>
    <source>
        <strain evidence="3 4">NBRC 111202</strain>
    </source>
</reference>
<dbReference type="Gene3D" id="1.10.287.1490">
    <property type="match status" value="1"/>
</dbReference>
<dbReference type="Gene3D" id="1.20.5.1700">
    <property type="match status" value="1"/>
</dbReference>
<evidence type="ECO:0000313" key="4">
    <source>
        <dbReference type="Proteomes" id="UP000188533"/>
    </source>
</evidence>
<evidence type="ECO:0000256" key="2">
    <source>
        <dbReference type="SAM" id="MobiDB-lite"/>
    </source>
</evidence>
<feature type="coiled-coil region" evidence="1">
    <location>
        <begin position="677"/>
        <end position="767"/>
    </location>
</feature>
<organism evidence="3 4">
    <name type="scientific">Lentinula edodes</name>
    <name type="common">Shiitake mushroom</name>
    <name type="synonym">Lentinus edodes</name>
    <dbReference type="NCBI Taxonomy" id="5353"/>
    <lineage>
        <taxon>Eukaryota</taxon>
        <taxon>Fungi</taxon>
        <taxon>Dikarya</taxon>
        <taxon>Basidiomycota</taxon>
        <taxon>Agaricomycotina</taxon>
        <taxon>Agaricomycetes</taxon>
        <taxon>Agaricomycetidae</taxon>
        <taxon>Agaricales</taxon>
        <taxon>Marasmiineae</taxon>
        <taxon>Omphalotaceae</taxon>
        <taxon>Lentinula</taxon>
    </lineage>
</organism>
<feature type="coiled-coil region" evidence="1">
    <location>
        <begin position="300"/>
        <end position="398"/>
    </location>
</feature>
<name>A0A1Q3E6G1_LENED</name>
<evidence type="ECO:0000256" key="1">
    <source>
        <dbReference type="SAM" id="Coils"/>
    </source>
</evidence>
<proteinExistence type="predicted"/>
<dbReference type="STRING" id="5353.A0A1Q3E6G1"/>
<dbReference type="PANTHER" id="PTHR34707">
    <property type="entry name" value="VIMENTIN-TYPE INTERMEDIATE FILAMENT-ASSOCIATED COILED-COIL PROTEIN"/>
    <property type="match status" value="1"/>
</dbReference>
<accession>A0A1Q3E6G1</accession>
<dbReference type="GO" id="GO:0045098">
    <property type="term" value="C:type III intermediate filament"/>
    <property type="evidence" value="ECO:0007669"/>
    <property type="project" value="TreeGrafter"/>
</dbReference>
<comment type="caution">
    <text evidence="3">The sequence shown here is derived from an EMBL/GenBank/DDBJ whole genome shotgun (WGS) entry which is preliminary data.</text>
</comment>
<feature type="coiled-coil region" evidence="1">
    <location>
        <begin position="498"/>
        <end position="627"/>
    </location>
</feature>
<sequence length="901" mass="100916">MITRSRSLRASGNNIMNLPSLSTDYVPNATAIDSASASNTFVATPVPLDVTPDDESDDKFHGEVRTYLDYTSEILSAQAEEVKLLRREVASVREENAGLKMQYEADVTARKKEYQCPICYELAWDSYVMDHPMDDAPAIHESELPPAANDSEVPTAIPRTRRRLMPRQTMNDTPGNDDLETLSAISSNRRRKLSSSSDDDDESSSQVEDVREKPQKVTDFKVHVVERVVEREVIPADVKEQLAERDARIQQLQHELEAKKTEKASRTDDANHSHSSQAVGSTEVERRKLMGDVIDKGRTIESLTTLNKQLQRSLADSRQNSDRLKEELEELKGIHSSAKAEAIDEAHKRDEEIARLQKEFEDHRKAASQDSVANDPEVESLTTKLSTAESEIKEKTLRAELDRKAFTRLQAESKGQISRFTQQIQDLEASIVTKDTHSQELETAIQVLETGKARLEEAVAMVEKKLGDQHSAETAEILGLKQKVHDLDASIVSKDSHSHNLESAIQALEAEKANLKATVEAAQKEFEERIADKDSHAHALSNTIQILETEKRKLEQNAALEKPQIEADRAALKKLRESTEAGTAQLPRLEQRINELQNDLATKDTFIDLLKTNIDKLKTEKSQLEATAVANKPQIEADRAVLGILRDEIKVRKTRAGQLKDKIKGLEASMSSKDSHAETLNSTIQGLETEKRRLEATAAADKPQVEADRVALGKLRDETKAGQTRVRELEDKIKDFEAVISSKDSHAQALNSTIQGLETEKRRLEATAAANKPQIDADRAALKKLRDENNGSYTQALNSKIQTLEADKRKLEEIAVAERPQIEADRATLRNLHREIEASTAQIRALEQKIKDLMTRPDESEIEKISADNAALKSSAAQDRERLLSYQTNHVTKVLRWTSFF</sequence>
<gene>
    <name evidence="3" type="ORF">LENED_004482</name>
</gene>
<feature type="coiled-coil region" evidence="1">
    <location>
        <begin position="438"/>
        <end position="465"/>
    </location>
</feature>
<keyword evidence="4" id="KW-1185">Reference proteome</keyword>